<dbReference type="Pfam" id="PF12825">
    <property type="entry name" value="DUF3818"/>
    <property type="match status" value="1"/>
</dbReference>
<feature type="domain" description="PX" evidence="2">
    <location>
        <begin position="200"/>
        <end position="328"/>
    </location>
</feature>
<dbReference type="AlphaFoldDB" id="A0A163IT81"/>
<keyword evidence="4" id="KW-1185">Reference proteome</keyword>
<protein>
    <recommendedName>
        <fullName evidence="2">PX domain-containing protein</fullName>
    </recommendedName>
</protein>
<sequence length="843" mass="97716">MKLSPIQLHYLKKELIRLEIDQEWAYLQKSCPDLVTLSSSASAPEQQQLATTQDLPFIRFIIHNLVQPFPLIQCQSEQQKVLFWSQWQLFLTEWYQRQPCTWMPPATQEAMERRAMMSKFKKMTGLLLGKLIQCDAKESSYYSTSMTSDAIQQQTIPHDPLPSPPLSPPSSSPRDSITTTASPANVMFGINIISVQRLDSHHHHQRLRRLLPTSTKVQHTYFIIETRNISKDDADEPTLYHAARRHCDFRQLAKRLRSQFPELNDIPAVPAKLRAPSPKNNDSNNENELPWCEMDRRRLRTFLHKVASNPILRHSHVFQQFLSPSSATAAFSDDTDDNDDDEGYAKKSSMVVVTTEWKKERDLDLHDVKLRQALDDALMMDQQRYQQHIDDTLSSLDQELTELKQLLFRPGGCSELLNVIKATAEWQDLPSSMKKAFEWGRLCFAFTLHKQLVVSDLAMENRSQLKKTHAFMPYRTLSTFMKIYNPMRMVKAILDLFLARPFGGQSLMQRAIWMNLQEEMNTLQKDIKGLEKTMDPMLCEKLYNAVITERRYDDTTVEGLAPIDALLFILKHPDIQPTLTPTQLDSIAFEKDPSLVYWKDIQRLWHLYARQQDQTQWMDLLLQGATGTLLQSAMTLLYQPLAQVYQAADLGTTLYELKHFMDDLVQVVDHLQPSSASPSSLDSIQPFIDVVKRHETAFYRFVHRVHTQTESPLFTDLIGFLDTWIARISPSQQIDSVWQMETFWKQVDLTPGQEQALTKELEVICAYHRARKWRQLEKRRLRMMMMVEQQRTDEEELWSDDEDDDDDDDDNATSPPMLPPSSIVSSLLLPTFVKQVIPLISTK</sequence>
<reference evidence="3" key="1">
    <citation type="submission" date="2016-04" db="EMBL/GenBank/DDBJ databases">
        <authorList>
            <person name="Evans L.H."/>
            <person name="Alamgir A."/>
            <person name="Owens N."/>
            <person name="Weber N.D."/>
            <person name="Virtaneva K."/>
            <person name="Barbian K."/>
            <person name="Babar A."/>
            <person name="Rosenke K."/>
        </authorList>
    </citation>
    <scope>NUCLEOTIDE SEQUENCE [LARGE SCALE GENOMIC DNA]</scope>
    <source>
        <strain evidence="3">CBS 101.48</strain>
    </source>
</reference>
<gene>
    <name evidence="3" type="primary">ABSGL_00502.1 scaffold 832</name>
</gene>
<dbReference type="FunCoup" id="A0A163IT81">
    <property type="interactions" value="22"/>
</dbReference>
<dbReference type="Pfam" id="PF00787">
    <property type="entry name" value="PX"/>
    <property type="match status" value="1"/>
</dbReference>
<dbReference type="PROSITE" id="PS50195">
    <property type="entry name" value="PX"/>
    <property type="match status" value="1"/>
</dbReference>
<evidence type="ECO:0000313" key="4">
    <source>
        <dbReference type="Proteomes" id="UP000078561"/>
    </source>
</evidence>
<dbReference type="InterPro" id="IPR024555">
    <property type="entry name" value="PX-associated"/>
</dbReference>
<dbReference type="InterPro" id="IPR036871">
    <property type="entry name" value="PX_dom_sf"/>
</dbReference>
<dbReference type="Proteomes" id="UP000078561">
    <property type="component" value="Unassembled WGS sequence"/>
</dbReference>
<dbReference type="PANTHER" id="PTHR47185:SF1">
    <property type="entry name" value="PX DOMAIN-CONTAINING PROTEIN YPR097W"/>
    <property type="match status" value="1"/>
</dbReference>
<dbReference type="GO" id="GO:0035091">
    <property type="term" value="F:phosphatidylinositol binding"/>
    <property type="evidence" value="ECO:0007669"/>
    <property type="project" value="InterPro"/>
</dbReference>
<accession>A0A163IT81</accession>
<dbReference type="InterPro" id="IPR047168">
    <property type="entry name" value="LEC1-like"/>
</dbReference>
<evidence type="ECO:0000313" key="3">
    <source>
        <dbReference type="EMBL" id="SAL95184.1"/>
    </source>
</evidence>
<dbReference type="Gene3D" id="3.30.1520.10">
    <property type="entry name" value="Phox-like domain"/>
    <property type="match status" value="1"/>
</dbReference>
<dbReference type="STRING" id="4829.A0A163IT81"/>
<dbReference type="InParanoid" id="A0A163IT81"/>
<feature type="compositionally biased region" description="Acidic residues" evidence="1">
    <location>
        <begin position="793"/>
        <end position="811"/>
    </location>
</feature>
<evidence type="ECO:0000256" key="1">
    <source>
        <dbReference type="SAM" id="MobiDB-lite"/>
    </source>
</evidence>
<feature type="region of interest" description="Disordered" evidence="1">
    <location>
        <begin position="792"/>
        <end position="822"/>
    </location>
</feature>
<dbReference type="SUPFAM" id="SSF64268">
    <property type="entry name" value="PX domain"/>
    <property type="match status" value="1"/>
</dbReference>
<organism evidence="3">
    <name type="scientific">Absidia glauca</name>
    <name type="common">Pin mould</name>
    <dbReference type="NCBI Taxonomy" id="4829"/>
    <lineage>
        <taxon>Eukaryota</taxon>
        <taxon>Fungi</taxon>
        <taxon>Fungi incertae sedis</taxon>
        <taxon>Mucoromycota</taxon>
        <taxon>Mucoromycotina</taxon>
        <taxon>Mucoromycetes</taxon>
        <taxon>Mucorales</taxon>
        <taxon>Cunninghamellaceae</taxon>
        <taxon>Absidia</taxon>
    </lineage>
</organism>
<dbReference type="InterPro" id="IPR024554">
    <property type="entry name" value="LEC1-like_C"/>
</dbReference>
<dbReference type="OrthoDB" id="2117459at2759"/>
<dbReference type="InterPro" id="IPR001683">
    <property type="entry name" value="PX_dom"/>
</dbReference>
<name>A0A163IT81_ABSGL</name>
<evidence type="ECO:0000259" key="2">
    <source>
        <dbReference type="PROSITE" id="PS50195"/>
    </source>
</evidence>
<proteinExistence type="predicted"/>
<dbReference type="OMA" id="VITERRY"/>
<feature type="region of interest" description="Disordered" evidence="1">
    <location>
        <begin position="155"/>
        <end position="180"/>
    </location>
</feature>
<dbReference type="EMBL" id="LT550270">
    <property type="protein sequence ID" value="SAL95184.1"/>
    <property type="molecule type" value="Genomic_DNA"/>
</dbReference>
<dbReference type="Pfam" id="PF12828">
    <property type="entry name" value="PXB"/>
    <property type="match status" value="1"/>
</dbReference>
<dbReference type="PANTHER" id="PTHR47185">
    <property type="entry name" value="PX DOMAIN-CONTAINING PROTEIN YPR097W"/>
    <property type="match status" value="1"/>
</dbReference>
<feature type="compositionally biased region" description="Pro residues" evidence="1">
    <location>
        <begin position="159"/>
        <end position="171"/>
    </location>
</feature>